<dbReference type="InterPro" id="IPR001433">
    <property type="entry name" value="OxRdtase_FAD/NAD-bd"/>
</dbReference>
<dbReference type="Pfam" id="PF00175">
    <property type="entry name" value="NAD_binding_1"/>
    <property type="match status" value="1"/>
</dbReference>
<dbReference type="SUPFAM" id="SSF52343">
    <property type="entry name" value="Ferredoxin reductase-like, C-terminal NADP-linked domain"/>
    <property type="match status" value="1"/>
</dbReference>
<dbReference type="InterPro" id="IPR003097">
    <property type="entry name" value="CysJ-like_FAD-binding"/>
</dbReference>
<dbReference type="PRINTS" id="PR00385">
    <property type="entry name" value="P450"/>
</dbReference>
<keyword evidence="10 12" id="KW-0408">Iron</keyword>
<evidence type="ECO:0000256" key="8">
    <source>
        <dbReference type="ARBA" id="ARBA00022857"/>
    </source>
</evidence>
<organism evidence="15 16">
    <name type="scientific">Dimargaris verticillata</name>
    <dbReference type="NCBI Taxonomy" id="2761393"/>
    <lineage>
        <taxon>Eukaryota</taxon>
        <taxon>Fungi</taxon>
        <taxon>Fungi incertae sedis</taxon>
        <taxon>Zoopagomycota</taxon>
        <taxon>Kickxellomycotina</taxon>
        <taxon>Dimargaritomycetes</taxon>
        <taxon>Dimargaritales</taxon>
        <taxon>Dimargaritaceae</taxon>
        <taxon>Dimargaris</taxon>
    </lineage>
</organism>
<dbReference type="InterPro" id="IPR029039">
    <property type="entry name" value="Flavoprotein-like_sf"/>
</dbReference>
<dbReference type="PROSITE" id="PS51384">
    <property type="entry name" value="FAD_FR"/>
    <property type="match status" value="1"/>
</dbReference>
<keyword evidence="16" id="KW-1185">Reference proteome</keyword>
<dbReference type="PANTHER" id="PTHR19384">
    <property type="entry name" value="NITRIC OXIDE SYNTHASE-RELATED"/>
    <property type="match status" value="1"/>
</dbReference>
<keyword evidence="8" id="KW-0521">NADP</keyword>
<dbReference type="InterPro" id="IPR017938">
    <property type="entry name" value="Riboflavin_synthase-like_b-brl"/>
</dbReference>
<keyword evidence="9" id="KW-0560">Oxidoreductase</keyword>
<evidence type="ECO:0000256" key="4">
    <source>
        <dbReference type="ARBA" id="ARBA00022448"/>
    </source>
</evidence>
<dbReference type="Pfam" id="PF00667">
    <property type="entry name" value="FAD_binding_1"/>
    <property type="match status" value="1"/>
</dbReference>
<keyword evidence="6 12" id="KW-0479">Metal-binding</keyword>
<keyword evidence="7" id="KW-0274">FAD</keyword>
<gene>
    <name evidence="15" type="ORF">H4R34_000114</name>
</gene>
<feature type="domain" description="Flavodoxin-like" evidence="13">
    <location>
        <begin position="624"/>
        <end position="779"/>
    </location>
</feature>
<dbReference type="Gene3D" id="1.20.990.10">
    <property type="entry name" value="NADPH-cytochrome p450 Reductase, Chain A, domain 3"/>
    <property type="match status" value="1"/>
</dbReference>
<dbReference type="OrthoDB" id="1470350at2759"/>
<feature type="domain" description="FAD-binding FR-type" evidence="14">
    <location>
        <begin position="841"/>
        <end position="1106"/>
    </location>
</feature>
<evidence type="ECO:0000256" key="1">
    <source>
        <dbReference type="ARBA" id="ARBA00001917"/>
    </source>
</evidence>
<dbReference type="Gene3D" id="1.10.630.10">
    <property type="entry name" value="Cytochrome P450"/>
    <property type="match status" value="1"/>
</dbReference>
<dbReference type="Pfam" id="PF00258">
    <property type="entry name" value="Flavodoxin_1"/>
    <property type="match status" value="1"/>
</dbReference>
<evidence type="ECO:0000256" key="11">
    <source>
        <dbReference type="ARBA" id="ARBA00023797"/>
    </source>
</evidence>
<dbReference type="GO" id="GO:0003958">
    <property type="term" value="F:NADPH-hemoprotein reductase activity"/>
    <property type="evidence" value="ECO:0007669"/>
    <property type="project" value="UniProtKB-EC"/>
</dbReference>
<dbReference type="SUPFAM" id="SSF52218">
    <property type="entry name" value="Flavoproteins"/>
    <property type="match status" value="1"/>
</dbReference>
<comment type="cofactor">
    <cofactor evidence="12">
        <name>heme</name>
        <dbReference type="ChEBI" id="CHEBI:30413"/>
    </cofactor>
</comment>
<dbReference type="InterPro" id="IPR023173">
    <property type="entry name" value="NADPH_Cyt_P450_Rdtase_alpha"/>
</dbReference>
<dbReference type="PROSITE" id="PS50902">
    <property type="entry name" value="FLAVODOXIN_LIKE"/>
    <property type="match status" value="1"/>
</dbReference>
<accession>A0A9W8BDA0</accession>
<dbReference type="InterPro" id="IPR008254">
    <property type="entry name" value="Flavodoxin/NO_synth"/>
</dbReference>
<dbReference type="PANTHER" id="PTHR19384:SF17">
    <property type="entry name" value="NADPH--CYTOCHROME P450 REDUCTASE"/>
    <property type="match status" value="1"/>
</dbReference>
<evidence type="ECO:0000256" key="7">
    <source>
        <dbReference type="ARBA" id="ARBA00022827"/>
    </source>
</evidence>
<dbReference type="InterPro" id="IPR002401">
    <property type="entry name" value="Cyt_P450_E_grp-I"/>
</dbReference>
<evidence type="ECO:0000256" key="9">
    <source>
        <dbReference type="ARBA" id="ARBA00023002"/>
    </source>
</evidence>
<dbReference type="GO" id="GO:0004497">
    <property type="term" value="F:monooxygenase activity"/>
    <property type="evidence" value="ECO:0007669"/>
    <property type="project" value="InterPro"/>
</dbReference>
<evidence type="ECO:0000256" key="6">
    <source>
        <dbReference type="ARBA" id="ARBA00022723"/>
    </source>
</evidence>
<evidence type="ECO:0000256" key="2">
    <source>
        <dbReference type="ARBA" id="ARBA00001974"/>
    </source>
</evidence>
<comment type="similarity">
    <text evidence="3">In the N-terminal section; belongs to the cytochrome P450 family.</text>
</comment>
<dbReference type="EC" id="1.6.2.4" evidence="11"/>
<dbReference type="InterPro" id="IPR017927">
    <property type="entry name" value="FAD-bd_FR_type"/>
</dbReference>
<dbReference type="PROSITE" id="PS00086">
    <property type="entry name" value="CYTOCHROME_P450"/>
    <property type="match status" value="1"/>
</dbReference>
<keyword evidence="4" id="KW-0813">Transport</keyword>
<dbReference type="GO" id="GO:0020037">
    <property type="term" value="F:heme binding"/>
    <property type="evidence" value="ECO:0007669"/>
    <property type="project" value="InterPro"/>
</dbReference>
<dbReference type="SUPFAM" id="SSF48264">
    <property type="entry name" value="Cytochrome P450"/>
    <property type="match status" value="1"/>
</dbReference>
<dbReference type="GO" id="GO:0005506">
    <property type="term" value="F:iron ion binding"/>
    <property type="evidence" value="ECO:0007669"/>
    <property type="project" value="InterPro"/>
</dbReference>
<dbReference type="InterPro" id="IPR001128">
    <property type="entry name" value="Cyt_P450"/>
</dbReference>
<evidence type="ECO:0000256" key="10">
    <source>
        <dbReference type="ARBA" id="ARBA00023004"/>
    </source>
</evidence>
<evidence type="ECO:0000259" key="13">
    <source>
        <dbReference type="PROSITE" id="PS50902"/>
    </source>
</evidence>
<dbReference type="Gene3D" id="3.40.50.360">
    <property type="match status" value="1"/>
</dbReference>
<dbReference type="Proteomes" id="UP001151582">
    <property type="component" value="Unassembled WGS sequence"/>
</dbReference>
<reference evidence="15" key="1">
    <citation type="submission" date="2022-07" db="EMBL/GenBank/DDBJ databases">
        <title>Phylogenomic reconstructions and comparative analyses of Kickxellomycotina fungi.</title>
        <authorList>
            <person name="Reynolds N.K."/>
            <person name="Stajich J.E."/>
            <person name="Barry K."/>
            <person name="Grigoriev I.V."/>
            <person name="Crous P."/>
            <person name="Smith M.E."/>
        </authorList>
    </citation>
    <scope>NUCLEOTIDE SEQUENCE</scope>
    <source>
        <strain evidence="15">RSA 567</strain>
    </source>
</reference>
<dbReference type="InterPro" id="IPR036396">
    <property type="entry name" value="Cyt_P450_sf"/>
</dbReference>
<dbReference type="EMBL" id="JANBQB010000002">
    <property type="protein sequence ID" value="KAJ1985293.1"/>
    <property type="molecule type" value="Genomic_DNA"/>
</dbReference>
<dbReference type="Gene3D" id="3.40.50.80">
    <property type="entry name" value="Nucleotide-binding domain of ferredoxin-NADP reductase (FNR) module"/>
    <property type="match status" value="1"/>
</dbReference>
<keyword evidence="5" id="KW-0285">Flavoprotein</keyword>
<evidence type="ECO:0000313" key="15">
    <source>
        <dbReference type="EMBL" id="KAJ1985293.1"/>
    </source>
</evidence>
<dbReference type="Pfam" id="PF00067">
    <property type="entry name" value="p450"/>
    <property type="match status" value="1"/>
</dbReference>
<dbReference type="InterPro" id="IPR017972">
    <property type="entry name" value="Cyt_P450_CS"/>
</dbReference>
<dbReference type="Gene3D" id="2.40.30.10">
    <property type="entry name" value="Translation factors"/>
    <property type="match status" value="1"/>
</dbReference>
<keyword evidence="12" id="KW-0349">Heme</keyword>
<evidence type="ECO:0000256" key="5">
    <source>
        <dbReference type="ARBA" id="ARBA00022630"/>
    </source>
</evidence>
<evidence type="ECO:0000313" key="16">
    <source>
        <dbReference type="Proteomes" id="UP001151582"/>
    </source>
</evidence>
<comment type="cofactor">
    <cofactor evidence="2">
        <name>FAD</name>
        <dbReference type="ChEBI" id="CHEBI:57692"/>
    </cofactor>
</comment>
<feature type="binding site" description="axial binding residue" evidence="12">
    <location>
        <position position="497"/>
    </location>
    <ligand>
        <name>heme</name>
        <dbReference type="ChEBI" id="CHEBI:30413"/>
    </ligand>
    <ligandPart>
        <name>Fe</name>
        <dbReference type="ChEBI" id="CHEBI:18248"/>
    </ligandPart>
</feature>
<proteinExistence type="inferred from homology"/>
<evidence type="ECO:0000256" key="3">
    <source>
        <dbReference type="ARBA" id="ARBA00010018"/>
    </source>
</evidence>
<protein>
    <recommendedName>
        <fullName evidence="11">NADPH--hemoprotein reductase</fullName>
        <ecNumber evidence="11">1.6.2.4</ecNumber>
    </recommendedName>
</protein>
<sequence>MVQPGRINTSGCLVLMPQGGQKDKDGVVILSEAFSSLQDLTQLAQARFQLWDQDLVFYSLCGRPLYSAKAIKQEFVVCIGDECFARVIPGPKPYPLIGNLDVYLGDFMRNADGVLQEYDGLAQLTVLGRKVVITGDADIAAVFLNENEYFSKRIEYPFSEIQQVAGNGLFTSNIDDENWRLAHKLLMPAFSASAMRQYVKHMGHLSSRLVGIFKQFTPEQEVDIGTWMTNITLEVIGQVGFGYDFHLLDSTCPHTHPFVDAMNYTLTETFGRMIRTQYWKYLPLPSNRAFVQCIELMRGIVDDVIKESRASPSNSRNMKTNLMEFMLNAYEVDSQGSKHYLSDENIRDQVITFLIAGHETTSNTLSWTLYLLNQHPTVLQRVQQEIDAAEFPDSPEDLSSQHVARLPYLTQCIKESMRLYPPIFVLVKTCLNDTVLPGGYKVEKGSVCETLTYSLHRNPKFWGLESHKFNPDNFSPEACAARHPYAWMPFSTGPRGCLGMQFALQEIRVVLAYMLKTFTFRNLNKTPVDWHKGTLTLKPMGMRMAVQPRSPIPDPRSSAAGTIVQGLQAAGDSVMTSLAQVTGYSVQYLACKLSSILTQRGDPELPSALQPGRPPSASQKLPTFSILYGSNMGMSEEYARQLGAQIDYLGCRVIHLAPLDQWMSTDGPEDTAVDDKYHFVLIITSTYNGLAPDNAAVFQGWLRAQLKLDPDVRPQPFQHLQYSVFGCGNSQWATFQSFPNLVARSLYELGGTQFFPSGQTDSNGDDSDQVFLNWSTEIVGHVFMTLGVYPAPLAIHASAENLSQGLAHHPLTIDAIPVTLGSVDSTIPSPTTLSMPDLVNAGYSPVTMTANRELRLDTTCSAQSTRHIELSPHLPMTYRPGDHLEVLPQNSETLVKAVAAALGLDSRQTYTLPKALTLDRYPGLPSTALIRHVPKAGTIGTVLAYYADLCAPPSMHLLDALAQYVDQTADRSNQALSHFYQLRSKVSRAAVVQARDALLQSYRTVAEVLQANPTLAQQLSWGAVLTHLTVIQPRPYSVASTPSAATPGKKSGCPSLHLTVAVVRDTVENRVYSGLASGFLSPIIGGKDAPVWARLRAPVGAGFHLPDDLLRTPIICIGAGTGIAPFRGFFQERQHWLEKHSHTQGASNIRLATAHLYFGCRHPSQDFIYRDDLCTWRQTGVLSHLVVAFSQWPANGDEKQSLGEEAMDQACCLSYPRCYVQDAVRVEGEQTWQLWHQQGAHLYVCGSTKMDRGVRVVLLELAQQFGGLNKDEAAEYLTQKKLEGKYLQDVWSS</sequence>
<dbReference type="PRINTS" id="PR00463">
    <property type="entry name" value="EP450I"/>
</dbReference>
<name>A0A9W8BDA0_9FUNG</name>
<dbReference type="GO" id="GO:0016705">
    <property type="term" value="F:oxidoreductase activity, acting on paired donors, with incorporation or reduction of molecular oxygen"/>
    <property type="evidence" value="ECO:0007669"/>
    <property type="project" value="InterPro"/>
</dbReference>
<comment type="caution">
    <text evidence="15">The sequence shown here is derived from an EMBL/GenBank/DDBJ whole genome shotgun (WGS) entry which is preliminary data.</text>
</comment>
<dbReference type="GO" id="GO:0050660">
    <property type="term" value="F:flavin adenine dinucleotide binding"/>
    <property type="evidence" value="ECO:0007669"/>
    <property type="project" value="TreeGrafter"/>
</dbReference>
<dbReference type="InterPro" id="IPR039261">
    <property type="entry name" value="FNR_nucleotide-bd"/>
</dbReference>
<dbReference type="GO" id="GO:0010181">
    <property type="term" value="F:FMN binding"/>
    <property type="evidence" value="ECO:0007669"/>
    <property type="project" value="InterPro"/>
</dbReference>
<evidence type="ECO:0000256" key="12">
    <source>
        <dbReference type="PIRSR" id="PIRSR602401-1"/>
    </source>
</evidence>
<dbReference type="SUPFAM" id="SSF63380">
    <property type="entry name" value="Riboflavin synthase domain-like"/>
    <property type="match status" value="1"/>
</dbReference>
<comment type="cofactor">
    <cofactor evidence="1">
        <name>FMN</name>
        <dbReference type="ChEBI" id="CHEBI:58210"/>
    </cofactor>
</comment>
<dbReference type="GO" id="GO:0005829">
    <property type="term" value="C:cytosol"/>
    <property type="evidence" value="ECO:0007669"/>
    <property type="project" value="TreeGrafter"/>
</dbReference>
<evidence type="ECO:0000259" key="14">
    <source>
        <dbReference type="PROSITE" id="PS51384"/>
    </source>
</evidence>